<organism evidence="1 2">
    <name type="scientific">Gossypium stocksii</name>
    <dbReference type="NCBI Taxonomy" id="47602"/>
    <lineage>
        <taxon>Eukaryota</taxon>
        <taxon>Viridiplantae</taxon>
        <taxon>Streptophyta</taxon>
        <taxon>Embryophyta</taxon>
        <taxon>Tracheophyta</taxon>
        <taxon>Spermatophyta</taxon>
        <taxon>Magnoliopsida</taxon>
        <taxon>eudicotyledons</taxon>
        <taxon>Gunneridae</taxon>
        <taxon>Pentapetalae</taxon>
        <taxon>rosids</taxon>
        <taxon>malvids</taxon>
        <taxon>Malvales</taxon>
        <taxon>Malvaceae</taxon>
        <taxon>Malvoideae</taxon>
        <taxon>Gossypium</taxon>
    </lineage>
</organism>
<comment type="caution">
    <text evidence="1">The sequence shown here is derived from an EMBL/GenBank/DDBJ whole genome shotgun (WGS) entry which is preliminary data.</text>
</comment>
<evidence type="ECO:0000313" key="1">
    <source>
        <dbReference type="EMBL" id="KAH1045458.1"/>
    </source>
</evidence>
<reference evidence="1 2" key="1">
    <citation type="journal article" date="2021" name="Plant Biotechnol. J.">
        <title>Multi-omics assisted identification of the key and species-specific regulatory components of drought-tolerant mechanisms in Gossypium stocksii.</title>
        <authorList>
            <person name="Yu D."/>
            <person name="Ke L."/>
            <person name="Zhang D."/>
            <person name="Wu Y."/>
            <person name="Sun Y."/>
            <person name="Mei J."/>
            <person name="Sun J."/>
            <person name="Sun Y."/>
        </authorList>
    </citation>
    <scope>NUCLEOTIDE SEQUENCE [LARGE SCALE GENOMIC DNA]</scope>
    <source>
        <strain evidence="2">cv. E1</strain>
        <tissue evidence="1">Leaf</tissue>
    </source>
</reference>
<dbReference type="Proteomes" id="UP000828251">
    <property type="component" value="Unassembled WGS sequence"/>
</dbReference>
<evidence type="ECO:0000313" key="2">
    <source>
        <dbReference type="Proteomes" id="UP000828251"/>
    </source>
</evidence>
<dbReference type="OrthoDB" id="10495300at2759"/>
<proteinExistence type="predicted"/>
<dbReference type="AlphaFoldDB" id="A0A9D3UHP3"/>
<sequence length="86" mass="9405">MMNEMLGIDGDLRVGRINQLPVVFVEGKLFGGLDNIYLGMKMEIIDVRKAGEEAESTGNKRGTNMPHSTLVGGFLVFGALEEPYIC</sequence>
<evidence type="ECO:0008006" key="3">
    <source>
        <dbReference type="Google" id="ProtNLM"/>
    </source>
</evidence>
<keyword evidence="2" id="KW-1185">Reference proteome</keyword>
<accession>A0A9D3UHP3</accession>
<name>A0A9D3UHP3_9ROSI</name>
<protein>
    <recommendedName>
        <fullName evidence="3">Glutaredoxin domain-containing protein</fullName>
    </recommendedName>
</protein>
<gene>
    <name evidence="1" type="ORF">J1N35_036242</name>
</gene>
<dbReference type="EMBL" id="JAIQCV010000011">
    <property type="protein sequence ID" value="KAH1045458.1"/>
    <property type="molecule type" value="Genomic_DNA"/>
</dbReference>